<keyword evidence="5 10" id="KW-0552">Olfaction</keyword>
<dbReference type="RefSeq" id="XP_054830514.1">
    <property type="nucleotide sequence ID" value="XM_054974539.1"/>
</dbReference>
<evidence type="ECO:0000256" key="4">
    <source>
        <dbReference type="ARBA" id="ARBA00022692"/>
    </source>
</evidence>
<keyword evidence="8 9" id="KW-0807">Transducer</keyword>
<keyword evidence="7 10" id="KW-0472">Membrane</keyword>
<feature type="transmembrane region" description="Helical" evidence="10">
    <location>
        <begin position="285"/>
        <end position="305"/>
    </location>
</feature>
<accession>A0AA97J3T1</accession>
<gene>
    <name evidence="13" type="primary">LOC129326382</name>
</gene>
<comment type="similarity">
    <text evidence="9">Belongs to the G-protein coupled receptor 1 family.</text>
</comment>
<keyword evidence="6 10" id="KW-1133">Transmembrane helix</keyword>
<keyword evidence="4 9" id="KW-0812">Transmembrane</keyword>
<comment type="function">
    <text evidence="1">Odorant receptor.</text>
</comment>
<dbReference type="PRINTS" id="PR00237">
    <property type="entry name" value="GPCRRHODOPSN"/>
</dbReference>
<evidence type="ECO:0000313" key="13">
    <source>
        <dbReference type="RefSeq" id="XP_054830514.1"/>
    </source>
</evidence>
<evidence type="ECO:0000256" key="6">
    <source>
        <dbReference type="ARBA" id="ARBA00022989"/>
    </source>
</evidence>
<keyword evidence="9" id="KW-0675">Receptor</keyword>
<dbReference type="FunFam" id="1.20.1070.10:FF:000006">
    <property type="entry name" value="Olfactory receptor"/>
    <property type="match status" value="1"/>
</dbReference>
<evidence type="ECO:0000256" key="7">
    <source>
        <dbReference type="ARBA" id="ARBA00023136"/>
    </source>
</evidence>
<evidence type="ECO:0000256" key="3">
    <source>
        <dbReference type="ARBA" id="ARBA00022606"/>
    </source>
</evidence>
<keyword evidence="3 10" id="KW-0716">Sensory transduction</keyword>
<feature type="transmembrane region" description="Helical" evidence="10">
    <location>
        <begin position="252"/>
        <end position="273"/>
    </location>
</feature>
<dbReference type="PRINTS" id="PR00245">
    <property type="entry name" value="OLFACTORYR"/>
</dbReference>
<dbReference type="GO" id="GO:0004930">
    <property type="term" value="F:G protein-coupled receptor activity"/>
    <property type="evidence" value="ECO:0007669"/>
    <property type="project" value="UniProtKB-KW"/>
</dbReference>
<protein>
    <recommendedName>
        <fullName evidence="10">Olfactory receptor</fullName>
    </recommendedName>
</protein>
<evidence type="ECO:0000259" key="11">
    <source>
        <dbReference type="PROSITE" id="PS50262"/>
    </source>
</evidence>
<evidence type="ECO:0000256" key="1">
    <source>
        <dbReference type="ARBA" id="ARBA00002936"/>
    </source>
</evidence>
<dbReference type="InterPro" id="IPR050402">
    <property type="entry name" value="OR51/52/56-like"/>
</dbReference>
<evidence type="ECO:0000313" key="12">
    <source>
        <dbReference type="Proteomes" id="UP001190640"/>
    </source>
</evidence>
<feature type="transmembrane region" description="Helical" evidence="10">
    <location>
        <begin position="215"/>
        <end position="240"/>
    </location>
</feature>
<feature type="domain" description="G-protein coupled receptors family 1 profile" evidence="11">
    <location>
        <begin position="51"/>
        <end position="305"/>
    </location>
</feature>
<dbReference type="Pfam" id="PF13853">
    <property type="entry name" value="7tm_4"/>
    <property type="match status" value="1"/>
</dbReference>
<evidence type="ECO:0000256" key="5">
    <source>
        <dbReference type="ARBA" id="ARBA00022725"/>
    </source>
</evidence>
<proteinExistence type="inferred from homology"/>
<dbReference type="GO" id="GO:0005886">
    <property type="term" value="C:plasma membrane"/>
    <property type="evidence" value="ECO:0007669"/>
    <property type="project" value="UniProtKB-SubCell"/>
</dbReference>
<keyword evidence="9" id="KW-0297">G-protein coupled receptor</keyword>
<dbReference type="Proteomes" id="UP001190640">
    <property type="component" value="Chromosome 3"/>
</dbReference>
<dbReference type="Gene3D" id="1.20.1070.10">
    <property type="entry name" value="Rhodopsin 7-helix transmembrane proteins"/>
    <property type="match status" value="1"/>
</dbReference>
<dbReference type="PANTHER" id="PTHR26450:SF179">
    <property type="entry name" value="OLFACTORY RECEPTOR"/>
    <property type="match status" value="1"/>
</dbReference>
<comment type="subcellular location">
    <subcellularLocation>
        <location evidence="10">Cell membrane</location>
        <topology evidence="10">Multi-pass membrane protein</topology>
    </subcellularLocation>
    <subcellularLocation>
        <location evidence="2">Membrane</location>
        <topology evidence="2">Multi-pass membrane protein</topology>
    </subcellularLocation>
</comment>
<keyword evidence="12" id="KW-1185">Reference proteome</keyword>
<dbReference type="InterPro" id="IPR000725">
    <property type="entry name" value="Olfact_rcpt"/>
</dbReference>
<evidence type="ECO:0000256" key="2">
    <source>
        <dbReference type="ARBA" id="ARBA00004141"/>
    </source>
</evidence>
<reference evidence="13" key="1">
    <citation type="submission" date="2025-08" db="UniProtKB">
        <authorList>
            <consortium name="RefSeq"/>
        </authorList>
    </citation>
    <scope>IDENTIFICATION</scope>
    <source>
        <tissue evidence="13">Blood</tissue>
    </source>
</reference>
<name>A0AA97J3T1_EUBMA</name>
<dbReference type="PROSITE" id="PS50262">
    <property type="entry name" value="G_PROTEIN_RECEP_F1_2"/>
    <property type="match status" value="1"/>
</dbReference>
<dbReference type="SUPFAM" id="SSF81321">
    <property type="entry name" value="Family A G protein-coupled receptor-like"/>
    <property type="match status" value="1"/>
</dbReference>
<dbReference type="PANTHER" id="PTHR26450">
    <property type="entry name" value="OLFACTORY RECEPTOR 56B1-RELATED"/>
    <property type="match status" value="1"/>
</dbReference>
<feature type="transmembrane region" description="Helical" evidence="10">
    <location>
        <begin position="70"/>
        <end position="96"/>
    </location>
</feature>
<dbReference type="GO" id="GO:0004984">
    <property type="term" value="F:olfactory receptor activity"/>
    <property type="evidence" value="ECO:0007669"/>
    <property type="project" value="InterPro"/>
</dbReference>
<evidence type="ECO:0000256" key="9">
    <source>
        <dbReference type="RuleBase" id="RU000688"/>
    </source>
</evidence>
<dbReference type="PROSITE" id="PS00237">
    <property type="entry name" value="G_PROTEIN_RECEP_F1_1"/>
    <property type="match status" value="1"/>
</dbReference>
<feature type="transmembrane region" description="Helical" evidence="10">
    <location>
        <begin position="102"/>
        <end position="120"/>
    </location>
</feature>
<organism evidence="12 13">
    <name type="scientific">Eublepharis macularius</name>
    <name type="common">Leopard gecko</name>
    <name type="synonym">Cyrtodactylus macularius</name>
    <dbReference type="NCBI Taxonomy" id="481883"/>
    <lineage>
        <taxon>Eukaryota</taxon>
        <taxon>Metazoa</taxon>
        <taxon>Chordata</taxon>
        <taxon>Craniata</taxon>
        <taxon>Vertebrata</taxon>
        <taxon>Euteleostomi</taxon>
        <taxon>Lepidosauria</taxon>
        <taxon>Squamata</taxon>
        <taxon>Bifurcata</taxon>
        <taxon>Gekkota</taxon>
        <taxon>Eublepharidae</taxon>
        <taxon>Eublepharinae</taxon>
        <taxon>Eublepharis</taxon>
    </lineage>
</organism>
<dbReference type="GeneID" id="129326382"/>
<evidence type="ECO:0000256" key="8">
    <source>
        <dbReference type="ARBA" id="ARBA00023224"/>
    </source>
</evidence>
<sequence length="327" mass="35862">MVVSEKKSYASNVSNQLASTSFFLAGLPGLENEQVWISIPFGIIYLLALLGNATLLWVVWTESSLHKPVYFFLSMLALTDMAVPTCILPKMLSIFWMGVQEITFAACLVQMFMVHALCAVESGTLESGTLTAMAYDRYVAICSPLSYTSLLTTTTVAKLGVVIVARAVVSILPVPFLASRLPYCHSHLISHSYCEHMAVVKLACGDTTPNKRYGLALTIVIVGFDLGFIFISYGLILHAVFRLPSVEARHKALGTCGAHVMVILYTPALFSALTHRFGHNVPHRVHIFLANIYLVAPAMLNPIVYGAKTKEIHNQVLRALCPRKNTS</sequence>
<keyword evidence="10" id="KW-1003">Cell membrane</keyword>
<feature type="transmembrane region" description="Helical" evidence="10">
    <location>
        <begin position="35"/>
        <end position="58"/>
    </location>
</feature>
<dbReference type="AlphaFoldDB" id="A0AA97J3T1"/>
<dbReference type="KEGG" id="emc:129326382"/>
<dbReference type="InterPro" id="IPR017452">
    <property type="entry name" value="GPCR_Rhodpsn_7TM"/>
</dbReference>
<dbReference type="CDD" id="cd15917">
    <property type="entry name" value="7tmA_OR51_52-like"/>
    <property type="match status" value="1"/>
</dbReference>
<dbReference type="InterPro" id="IPR000276">
    <property type="entry name" value="GPCR_Rhodpsn"/>
</dbReference>
<evidence type="ECO:0000256" key="10">
    <source>
        <dbReference type="RuleBase" id="RU363047"/>
    </source>
</evidence>